<dbReference type="Proteomes" id="UP000789396">
    <property type="component" value="Unassembled WGS sequence"/>
</dbReference>
<dbReference type="GO" id="GO:0004800">
    <property type="term" value="F:thyroxine 5'-deiodinase activity"/>
    <property type="evidence" value="ECO:0007669"/>
    <property type="project" value="InterPro"/>
</dbReference>
<evidence type="ECO:0000259" key="4">
    <source>
        <dbReference type="PROSITE" id="PS50053"/>
    </source>
</evidence>
<dbReference type="PANTHER" id="PTHR10666">
    <property type="entry name" value="UBIQUITIN"/>
    <property type="match status" value="1"/>
</dbReference>
<dbReference type="InterPro" id="IPR050158">
    <property type="entry name" value="Ubiquitin_ubiquitin-like"/>
</dbReference>
<dbReference type="PROSITE" id="PS00299">
    <property type="entry name" value="UBIQUITIN_1"/>
    <property type="match status" value="1"/>
</dbReference>
<evidence type="ECO:0000313" key="5">
    <source>
        <dbReference type="EMBL" id="CAG8523396.1"/>
    </source>
</evidence>
<dbReference type="CDD" id="cd01803">
    <property type="entry name" value="Ubl_ubiquitin"/>
    <property type="match status" value="1"/>
</dbReference>
<feature type="compositionally biased region" description="Basic and acidic residues" evidence="3">
    <location>
        <begin position="96"/>
        <end position="134"/>
    </location>
</feature>
<dbReference type="InterPro" id="IPR000643">
    <property type="entry name" value="Iodothyronine_deiodinase"/>
</dbReference>
<reference evidence="5" key="1">
    <citation type="submission" date="2021-06" db="EMBL/GenBank/DDBJ databases">
        <authorList>
            <person name="Kallberg Y."/>
            <person name="Tangrot J."/>
            <person name="Rosling A."/>
        </authorList>
    </citation>
    <scope>NUCLEOTIDE SEQUENCE</scope>
    <source>
        <strain evidence="5">IN212</strain>
    </source>
</reference>
<keyword evidence="2" id="KW-1017">Isopeptide bond</keyword>
<dbReference type="Gene3D" id="3.10.20.90">
    <property type="entry name" value="Phosphatidylinositol 3-kinase Catalytic Subunit, Chain A, domain 1"/>
    <property type="match status" value="1"/>
</dbReference>
<sequence length="471" mass="53816">MQIFVKTLTGKTVTLEVESSDTIDQVKQKIQDQEGIPPDQQRLIFAGKQLEDGQTLSDYNIQKESVLHLILRLRGGMFHETSGRTGFDELPLLPQPEERTHSQPEERTHSQPEERTHSQPEEQETPRVEVHDGNIKDYYDDNNINTCCIPLFNMITLLKAGKKKAVPANFPERSVTVTPKLPTTKEELLALLREEERRRMSPELQELYRKVGNDPTCGKDWMDITDQMQHELVREFGYSDEAVQLMRRAPQLYPDDPEFRTTQVYVRNNIAHIGNLKEGMQAPDCPLIPLKYSDTTVPNVSMEDSETTLPNLAVGSTDNTDSPKSISLRSLCRSGRPLVLLAGSHTCPLYRYISHVLNDLYDRYRTRADFYMIQIREAHASDVWPIGNIVDVKEHKTLADRLAAADEMVKATKLKIPVLADTMDDTFLKLYCPWPFRFFIGVDGILKLVGMPKEARYDTTDLVKCLDTLLK</sequence>
<dbReference type="InterPro" id="IPR019954">
    <property type="entry name" value="Ubiquitin_CS"/>
</dbReference>
<comment type="caution">
    <text evidence="5">The sequence shown here is derived from an EMBL/GenBank/DDBJ whole genome shotgun (WGS) entry which is preliminary data.</text>
</comment>
<evidence type="ECO:0000313" key="6">
    <source>
        <dbReference type="Proteomes" id="UP000789396"/>
    </source>
</evidence>
<comment type="similarity">
    <text evidence="1">Belongs to the ubiquitin family.</text>
</comment>
<dbReference type="AlphaFoldDB" id="A0A9N9FBY3"/>
<proteinExistence type="inferred from homology"/>
<protein>
    <submittedName>
        <fullName evidence="5">9201_t:CDS:1</fullName>
    </submittedName>
</protein>
<feature type="region of interest" description="Disordered" evidence="3">
    <location>
        <begin position="83"/>
        <end position="134"/>
    </location>
</feature>
<dbReference type="SMART" id="SM00213">
    <property type="entry name" value="UBQ"/>
    <property type="match status" value="1"/>
</dbReference>
<dbReference type="SUPFAM" id="SSF54236">
    <property type="entry name" value="Ubiquitin-like"/>
    <property type="match status" value="1"/>
</dbReference>
<keyword evidence="6" id="KW-1185">Reference proteome</keyword>
<organism evidence="5 6">
    <name type="scientific">Racocetra fulgida</name>
    <dbReference type="NCBI Taxonomy" id="60492"/>
    <lineage>
        <taxon>Eukaryota</taxon>
        <taxon>Fungi</taxon>
        <taxon>Fungi incertae sedis</taxon>
        <taxon>Mucoromycota</taxon>
        <taxon>Glomeromycotina</taxon>
        <taxon>Glomeromycetes</taxon>
        <taxon>Diversisporales</taxon>
        <taxon>Gigasporaceae</taxon>
        <taxon>Racocetra</taxon>
    </lineage>
</organism>
<name>A0A9N9FBY3_9GLOM</name>
<dbReference type="PROSITE" id="PS50053">
    <property type="entry name" value="UBIQUITIN_2"/>
    <property type="match status" value="1"/>
</dbReference>
<gene>
    <name evidence="5" type="ORF">RFULGI_LOCUS3458</name>
</gene>
<dbReference type="InterPro" id="IPR029071">
    <property type="entry name" value="Ubiquitin-like_domsf"/>
</dbReference>
<dbReference type="InterPro" id="IPR019956">
    <property type="entry name" value="Ubiquitin_dom"/>
</dbReference>
<dbReference type="Pfam" id="PF00240">
    <property type="entry name" value="ubiquitin"/>
    <property type="match status" value="1"/>
</dbReference>
<evidence type="ECO:0000256" key="1">
    <source>
        <dbReference type="ARBA" id="ARBA00008430"/>
    </source>
</evidence>
<dbReference type="InterPro" id="IPR000626">
    <property type="entry name" value="Ubiquitin-like_dom"/>
</dbReference>
<dbReference type="OrthoDB" id="428577at2759"/>
<feature type="compositionally biased region" description="Polar residues" evidence="3">
    <location>
        <begin position="307"/>
        <end position="323"/>
    </location>
</feature>
<evidence type="ECO:0000256" key="3">
    <source>
        <dbReference type="SAM" id="MobiDB-lite"/>
    </source>
</evidence>
<dbReference type="FunFam" id="3.10.20.90:FF:000009">
    <property type="entry name" value="Ubiquitin-60S ribosomal protein"/>
    <property type="match status" value="1"/>
</dbReference>
<dbReference type="Gene3D" id="3.40.30.10">
    <property type="entry name" value="Glutaredoxin"/>
    <property type="match status" value="1"/>
</dbReference>
<feature type="domain" description="Ubiquitin-like" evidence="4">
    <location>
        <begin position="1"/>
        <end position="76"/>
    </location>
</feature>
<dbReference type="SUPFAM" id="SSF52833">
    <property type="entry name" value="Thioredoxin-like"/>
    <property type="match status" value="1"/>
</dbReference>
<dbReference type="Pfam" id="PF00837">
    <property type="entry name" value="T4_deiodinase"/>
    <property type="match status" value="1"/>
</dbReference>
<dbReference type="InterPro" id="IPR036249">
    <property type="entry name" value="Thioredoxin-like_sf"/>
</dbReference>
<evidence type="ECO:0000256" key="2">
    <source>
        <dbReference type="ARBA" id="ARBA00022499"/>
    </source>
</evidence>
<feature type="region of interest" description="Disordered" evidence="3">
    <location>
        <begin position="301"/>
        <end position="323"/>
    </location>
</feature>
<accession>A0A9N9FBY3</accession>
<dbReference type="EMBL" id="CAJVPZ010003034">
    <property type="protein sequence ID" value="CAG8523396.1"/>
    <property type="molecule type" value="Genomic_DNA"/>
</dbReference>
<dbReference type="PRINTS" id="PR00348">
    <property type="entry name" value="UBIQUITIN"/>
</dbReference>